<evidence type="ECO:0000313" key="2">
    <source>
        <dbReference type="Proteomes" id="UP000046155"/>
    </source>
</evidence>
<reference evidence="2" key="1">
    <citation type="submission" date="2015-01" db="EMBL/GenBank/DDBJ databases">
        <authorList>
            <person name="Manzoor Shahid"/>
            <person name="Zubair Saima"/>
        </authorList>
    </citation>
    <scope>NUCLEOTIDE SEQUENCE [LARGE SCALE GENOMIC DNA]</scope>
    <source>
        <strain evidence="2">Sp3</strain>
    </source>
</reference>
<protein>
    <submittedName>
        <fullName evidence="1">SN-glycerol-3-phosphate transport ATP-binding protein (UgpC)</fullName>
    </submittedName>
</protein>
<keyword evidence="2" id="KW-1185">Reference proteome</keyword>
<dbReference type="GO" id="GO:0005524">
    <property type="term" value="F:ATP binding"/>
    <property type="evidence" value="ECO:0007669"/>
    <property type="project" value="UniProtKB-KW"/>
</dbReference>
<keyword evidence="1" id="KW-0067">ATP-binding</keyword>
<organism evidence="1 2">
    <name type="scientific">Syntrophaceticus schinkii</name>
    <dbReference type="NCBI Taxonomy" id="499207"/>
    <lineage>
        <taxon>Bacteria</taxon>
        <taxon>Bacillati</taxon>
        <taxon>Bacillota</taxon>
        <taxon>Clostridia</taxon>
        <taxon>Thermoanaerobacterales</taxon>
        <taxon>Thermoanaerobacterales Family III. Incertae Sedis</taxon>
        <taxon>Syntrophaceticus</taxon>
    </lineage>
</organism>
<name>A0A0B7MIR5_9FIRM</name>
<sequence>MVLIDEIENAGIDRLAALKGLTLQDKIVVLVTHDPMLALLADRRVVMKNGGMFRLHTTTPEERLLLQKLEQINKEITFLRDQLRKGCTVSEDCLQGLEVKDWQLNNDSIAETLL</sequence>
<dbReference type="InterPro" id="IPR027417">
    <property type="entry name" value="P-loop_NTPase"/>
</dbReference>
<dbReference type="Proteomes" id="UP000046155">
    <property type="component" value="Unassembled WGS sequence"/>
</dbReference>
<accession>A0A0B7MIR5</accession>
<proteinExistence type="predicted"/>
<keyword evidence="1" id="KW-0547">Nucleotide-binding</keyword>
<dbReference type="AlphaFoldDB" id="A0A0B7MIR5"/>
<evidence type="ECO:0000313" key="1">
    <source>
        <dbReference type="EMBL" id="CEO87542.1"/>
    </source>
</evidence>
<dbReference type="SUPFAM" id="SSF52540">
    <property type="entry name" value="P-loop containing nucleoside triphosphate hydrolases"/>
    <property type="match status" value="1"/>
</dbReference>
<gene>
    <name evidence="1" type="ORF">SSCH_1110006</name>
</gene>
<dbReference type="EMBL" id="CDRZ01000015">
    <property type="protein sequence ID" value="CEO87542.1"/>
    <property type="molecule type" value="Genomic_DNA"/>
</dbReference>